<feature type="binding site" evidence="9">
    <location>
        <begin position="317"/>
        <end position="318"/>
    </location>
    <ligand>
        <name>GMP</name>
        <dbReference type="ChEBI" id="CHEBI:58115"/>
    </ligand>
</feature>
<keyword evidence="5 9" id="KW-0342">GTP-binding</keyword>
<proteinExistence type="predicted"/>
<dbReference type="InterPro" id="IPR036025">
    <property type="entry name" value="RtcB-like_sf"/>
</dbReference>
<feature type="binding site" evidence="10">
    <location>
        <position position="317"/>
    </location>
    <ligand>
        <name>Mn(2+)</name>
        <dbReference type="ChEBI" id="CHEBI:29035"/>
        <label>2</label>
    </ligand>
</feature>
<dbReference type="GO" id="GO:0046872">
    <property type="term" value="F:metal ion binding"/>
    <property type="evidence" value="ECO:0007669"/>
    <property type="project" value="UniProtKB-KW"/>
</dbReference>
<sequence length="470" mass="52462">MDDILKAAKNKLNLKKKIVPPVWNGATGRPLSEEDVKSLKQDDLVVVSTNKNATYQGKVAEEVTENTDFEMRVIAQESWMEDEAIKQLERCAKTLKGVKYAIGMPDLHPGKGFPVGTAFATERIIYPHLIGSDIGCGMTLYQTKLTRNKIKLEKWASKLHGLETGGITAQVNNNEFEDEQYNLPNDLSYYLNKFEITPTNHDSTSLGTIGGGNHFCELQQIHKVLDSEVFHNELGLSDDHLFLLVHSGSRGYGHEILMEHEENYGVQGFEEGTDQANHYLDQHRNACQWARANRTLIADKFFSCIGTSGDVKVDIWHNNVEPRKFLVKEGEETKEKMLWLHRKGAAPTDKGCVVIPGSRGTFSYLVKPSSNEMDLQNGGYSCAHGAGRKWKRSKALAMGKNDAEVSTGSLSVTSIGSRVICEDSTLMYEEQPAAYKDVDQVVKDLVDFNIVEIVAIMSPLITYKTRATKK</sequence>
<dbReference type="NCBIfam" id="NF007153">
    <property type="entry name" value="PRK09588.1"/>
    <property type="match status" value="1"/>
</dbReference>
<dbReference type="Proteomes" id="UP001431209">
    <property type="component" value="Unassembled WGS sequence"/>
</dbReference>
<evidence type="ECO:0000256" key="1">
    <source>
        <dbReference type="ARBA" id="ARBA00012726"/>
    </source>
</evidence>
<comment type="catalytic activity">
    <reaction evidence="7">
        <text>a 3'-end 3'-phospho-ribonucleotide-RNA + a 5'-end dephospho-ribonucleoside-RNA + GTP = a ribonucleotidyl-ribonucleotide-RNA + GMP + diphosphate</text>
        <dbReference type="Rhea" id="RHEA:68076"/>
        <dbReference type="Rhea" id="RHEA-COMP:10463"/>
        <dbReference type="Rhea" id="RHEA-COMP:13936"/>
        <dbReference type="Rhea" id="RHEA-COMP:17355"/>
        <dbReference type="ChEBI" id="CHEBI:33019"/>
        <dbReference type="ChEBI" id="CHEBI:37565"/>
        <dbReference type="ChEBI" id="CHEBI:58115"/>
        <dbReference type="ChEBI" id="CHEBI:83062"/>
        <dbReference type="ChEBI" id="CHEBI:138284"/>
        <dbReference type="ChEBI" id="CHEBI:173118"/>
        <dbReference type="EC" id="6.5.1.8"/>
    </reaction>
</comment>
<feature type="binding site" evidence="10">
    <location>
        <position position="133"/>
    </location>
    <ligand>
        <name>Mn(2+)</name>
        <dbReference type="ChEBI" id="CHEBI:29035"/>
        <label>1</label>
    </ligand>
</feature>
<keyword evidence="6 10" id="KW-0464">Manganese</keyword>
<feature type="binding site" evidence="9">
    <location>
        <position position="363"/>
    </location>
    <ligand>
        <name>GMP</name>
        <dbReference type="ChEBI" id="CHEBI:58115"/>
    </ligand>
</feature>
<dbReference type="NCBIfam" id="TIGR03073">
    <property type="entry name" value="release_rtcB"/>
    <property type="match status" value="1"/>
</dbReference>
<feature type="binding site" evidence="10">
    <location>
        <position position="214"/>
    </location>
    <ligand>
        <name>Mn(2+)</name>
        <dbReference type="ChEBI" id="CHEBI:29035"/>
        <label>1</label>
    </ligand>
</feature>
<feature type="binding site" evidence="9">
    <location>
        <begin position="384"/>
        <end position="387"/>
    </location>
    <ligand>
        <name>GMP</name>
        <dbReference type="ChEBI" id="CHEBI:58115"/>
    </ligand>
</feature>
<keyword evidence="4 9" id="KW-0547">Nucleotide-binding</keyword>
<evidence type="ECO:0000313" key="11">
    <source>
        <dbReference type="EMBL" id="KAL0478949.1"/>
    </source>
</evidence>
<dbReference type="EC" id="6.5.1.8" evidence="1"/>
<evidence type="ECO:0000256" key="9">
    <source>
        <dbReference type="PIRSR" id="PIRSR601233-2"/>
    </source>
</evidence>
<dbReference type="Gene3D" id="3.90.1860.10">
    <property type="entry name" value="tRNA-splicing ligase RtcB"/>
    <property type="match status" value="1"/>
</dbReference>
<dbReference type="SUPFAM" id="SSF103365">
    <property type="entry name" value="Hypothetical protein PH1602"/>
    <property type="match status" value="1"/>
</dbReference>
<comment type="cofactor">
    <cofactor evidence="10">
        <name>Mn(2+)</name>
        <dbReference type="ChEBI" id="CHEBI:29035"/>
    </cofactor>
    <text evidence="10">Binds 2 manganese ions per subunit.</text>
</comment>
<protein>
    <recommendedName>
        <fullName evidence="1">3'-phosphate/5'-hydroxy nucleic acid ligase</fullName>
        <ecNumber evidence="1">6.5.1.8</ecNumber>
    </recommendedName>
</protein>
<comment type="caution">
    <text evidence="11">The sequence shown here is derived from an EMBL/GenBank/DDBJ whole genome shotgun (WGS) entry which is preliminary data.</text>
</comment>
<evidence type="ECO:0000256" key="2">
    <source>
        <dbReference type="ARBA" id="ARBA00022598"/>
    </source>
</evidence>
<dbReference type="GO" id="GO:0170057">
    <property type="term" value="F:RNA ligase (GTP) activity"/>
    <property type="evidence" value="ECO:0007669"/>
    <property type="project" value="UniProtKB-EC"/>
</dbReference>
<dbReference type="GO" id="GO:0005525">
    <property type="term" value="F:GTP binding"/>
    <property type="evidence" value="ECO:0007669"/>
    <property type="project" value="UniProtKB-KW"/>
</dbReference>
<feature type="binding site" evidence="9">
    <location>
        <position position="464"/>
    </location>
    <ligand>
        <name>GMP</name>
        <dbReference type="ChEBI" id="CHEBI:58115"/>
    </ligand>
</feature>
<dbReference type="InterPro" id="IPR017510">
    <property type="entry name" value="RtcB2"/>
</dbReference>
<dbReference type="EMBL" id="JAOPGA020000486">
    <property type="protein sequence ID" value="KAL0478949.1"/>
    <property type="molecule type" value="Genomic_DNA"/>
</dbReference>
<dbReference type="PANTHER" id="PTHR11118">
    <property type="entry name" value="RNA-SPLICING LIGASE RTCB HOMOLOG"/>
    <property type="match status" value="1"/>
</dbReference>
<feature type="binding site" evidence="10">
    <location>
        <position position="246"/>
    </location>
    <ligand>
        <name>Mn(2+)</name>
        <dbReference type="ChEBI" id="CHEBI:29035"/>
        <label>2</label>
    </ligand>
</feature>
<keyword evidence="2" id="KW-0436">Ligase</keyword>
<dbReference type="GO" id="GO:0003972">
    <property type="term" value="F:RNA ligase (ATP) activity"/>
    <property type="evidence" value="ECO:0007669"/>
    <property type="project" value="TreeGrafter"/>
</dbReference>
<feature type="binding site" evidence="9">
    <location>
        <begin position="213"/>
        <end position="217"/>
    </location>
    <ligand>
        <name>GMP</name>
        <dbReference type="ChEBI" id="CHEBI:58115"/>
    </ligand>
</feature>
<feature type="active site" description="GMP-histidine intermediate" evidence="8">
    <location>
        <position position="384"/>
    </location>
</feature>
<keyword evidence="12" id="KW-1185">Reference proteome</keyword>
<dbReference type="PANTHER" id="PTHR11118:SF1">
    <property type="entry name" value="RNA-SPLICING LIGASE RTCB HOMOLOG"/>
    <property type="match status" value="1"/>
</dbReference>
<organism evidence="11 12">
    <name type="scientific">Acrasis kona</name>
    <dbReference type="NCBI Taxonomy" id="1008807"/>
    <lineage>
        <taxon>Eukaryota</taxon>
        <taxon>Discoba</taxon>
        <taxon>Heterolobosea</taxon>
        <taxon>Tetramitia</taxon>
        <taxon>Eutetramitia</taxon>
        <taxon>Acrasidae</taxon>
        <taxon>Acrasis</taxon>
    </lineage>
</organism>
<evidence type="ECO:0000256" key="4">
    <source>
        <dbReference type="ARBA" id="ARBA00022741"/>
    </source>
</evidence>
<evidence type="ECO:0000256" key="10">
    <source>
        <dbReference type="PIRSR" id="PIRSR601233-3"/>
    </source>
</evidence>
<reference evidence="11 12" key="1">
    <citation type="submission" date="2024-03" db="EMBL/GenBank/DDBJ databases">
        <title>The Acrasis kona genome and developmental transcriptomes reveal deep origins of eukaryotic multicellular pathways.</title>
        <authorList>
            <person name="Sheikh S."/>
            <person name="Fu C.-J."/>
            <person name="Brown M.W."/>
            <person name="Baldauf S.L."/>
        </authorList>
    </citation>
    <scope>NUCLEOTIDE SEQUENCE [LARGE SCALE GENOMIC DNA]</scope>
    <source>
        <strain evidence="11 12">ATCC MYA-3509</strain>
    </source>
</reference>
<evidence type="ECO:0000256" key="7">
    <source>
        <dbReference type="ARBA" id="ARBA00047746"/>
    </source>
</evidence>
<evidence type="ECO:0000313" key="12">
    <source>
        <dbReference type="Proteomes" id="UP001431209"/>
    </source>
</evidence>
<evidence type="ECO:0000256" key="5">
    <source>
        <dbReference type="ARBA" id="ARBA00023134"/>
    </source>
</evidence>
<name>A0AAW2YQM2_9EUKA</name>
<keyword evidence="3 10" id="KW-0479">Metal-binding</keyword>
<evidence type="ECO:0000256" key="3">
    <source>
        <dbReference type="ARBA" id="ARBA00022723"/>
    </source>
</evidence>
<dbReference type="Pfam" id="PF01139">
    <property type="entry name" value="RtcB"/>
    <property type="match status" value="1"/>
</dbReference>
<accession>A0AAW2YQM2</accession>
<dbReference type="AlphaFoldDB" id="A0AAW2YQM2"/>
<evidence type="ECO:0000256" key="6">
    <source>
        <dbReference type="ARBA" id="ARBA00023211"/>
    </source>
</evidence>
<evidence type="ECO:0000256" key="8">
    <source>
        <dbReference type="PIRSR" id="PIRSR601233-1"/>
    </source>
</evidence>
<gene>
    <name evidence="11" type="ORF">AKO1_010350</name>
</gene>
<dbReference type="GO" id="GO:0006396">
    <property type="term" value="P:RNA processing"/>
    <property type="evidence" value="ECO:0007669"/>
    <property type="project" value="InterPro"/>
</dbReference>
<dbReference type="InterPro" id="IPR001233">
    <property type="entry name" value="RtcB"/>
</dbReference>